<feature type="domain" description="DUF5655" evidence="1">
    <location>
        <begin position="84"/>
        <end position="166"/>
    </location>
</feature>
<reference evidence="2" key="1">
    <citation type="submission" date="2020-04" db="EMBL/GenBank/DDBJ databases">
        <authorList>
            <person name="Zhang T."/>
        </authorList>
    </citation>
    <scope>NUCLEOTIDE SEQUENCE</scope>
    <source>
        <strain evidence="2">HKST-UBA10</strain>
    </source>
</reference>
<dbReference type="AlphaFoldDB" id="A0A955L2W6"/>
<evidence type="ECO:0000313" key="2">
    <source>
        <dbReference type="EMBL" id="MCA9381923.1"/>
    </source>
</evidence>
<comment type="caution">
    <text evidence="2">The sequence shown here is derived from an EMBL/GenBank/DDBJ whole genome shotgun (WGS) entry which is preliminary data.</text>
</comment>
<accession>A0A955L2W6</accession>
<name>A0A955L2W6_9BACT</name>
<protein>
    <recommendedName>
        <fullName evidence="1">DUF5655 domain-containing protein</fullName>
    </recommendedName>
</protein>
<evidence type="ECO:0000313" key="3">
    <source>
        <dbReference type="Proteomes" id="UP000782843"/>
    </source>
</evidence>
<proteinExistence type="predicted"/>
<evidence type="ECO:0000259" key="1">
    <source>
        <dbReference type="Pfam" id="PF18899"/>
    </source>
</evidence>
<gene>
    <name evidence="2" type="ORF">KC660_00770</name>
</gene>
<dbReference type="Pfam" id="PF18899">
    <property type="entry name" value="DUF5655"/>
    <property type="match status" value="1"/>
</dbReference>
<dbReference type="Proteomes" id="UP000782843">
    <property type="component" value="Unassembled WGS sequence"/>
</dbReference>
<reference evidence="2" key="2">
    <citation type="journal article" date="2021" name="Microbiome">
        <title>Successional dynamics and alternative stable states in a saline activated sludge microbial community over 9 years.</title>
        <authorList>
            <person name="Wang Y."/>
            <person name="Ye J."/>
            <person name="Ju F."/>
            <person name="Liu L."/>
            <person name="Boyd J.A."/>
            <person name="Deng Y."/>
            <person name="Parks D.H."/>
            <person name="Jiang X."/>
            <person name="Yin X."/>
            <person name="Woodcroft B.J."/>
            <person name="Tyson G.W."/>
            <person name="Hugenholtz P."/>
            <person name="Polz M.F."/>
            <person name="Zhang T."/>
        </authorList>
    </citation>
    <scope>NUCLEOTIDE SEQUENCE</scope>
    <source>
        <strain evidence="2">HKST-UBA10</strain>
    </source>
</reference>
<sequence>MKKDSIDWTQSKVLFVANSFTPHQRNSINFKNLPIQLWEVKSFKDDLWSFEQIKPLQQSESIDVITGDKELKSITNTVKTYSLEDHFKSGWENSRELYDELEEELLKIDSRLEVNPVKYYIGYKIGTVVLFEIIAMKSKLVLKLYRVRPENLNDPEKQTKYSKNSFKYYHKHMTEYVVSNQEDIAYAVFLAKQVHKLSEQKKMI</sequence>
<dbReference type="EMBL" id="JAGQLG010000027">
    <property type="protein sequence ID" value="MCA9381923.1"/>
    <property type="molecule type" value="Genomic_DNA"/>
</dbReference>
<dbReference type="InterPro" id="IPR043714">
    <property type="entry name" value="DUF5655"/>
</dbReference>
<organism evidence="2 3">
    <name type="scientific">Candidatus Dojkabacteria bacterium</name>
    <dbReference type="NCBI Taxonomy" id="2099670"/>
    <lineage>
        <taxon>Bacteria</taxon>
        <taxon>Candidatus Dojkabacteria</taxon>
    </lineage>
</organism>